<accession>A0A8H5P1H8</accession>
<feature type="signal peptide" evidence="2">
    <location>
        <begin position="1"/>
        <end position="18"/>
    </location>
</feature>
<reference evidence="3 4" key="1">
    <citation type="submission" date="2020-05" db="EMBL/GenBank/DDBJ databases">
        <title>Identification and distribution of gene clusters putatively required for synthesis of sphingolipid metabolism inhibitors in phylogenetically diverse species of the filamentous fungus Fusarium.</title>
        <authorList>
            <person name="Kim H.-S."/>
            <person name="Busman M."/>
            <person name="Brown D.W."/>
            <person name="Divon H."/>
            <person name="Uhlig S."/>
            <person name="Proctor R.H."/>
        </authorList>
    </citation>
    <scope>NUCLEOTIDE SEQUENCE [LARGE SCALE GENOMIC DNA]</scope>
    <source>
        <strain evidence="3 4">NRRL 66333</strain>
    </source>
</reference>
<organism evidence="3 4">
    <name type="scientific">Gibberella subglutinans</name>
    <name type="common">Fusarium subglutinans</name>
    <dbReference type="NCBI Taxonomy" id="42677"/>
    <lineage>
        <taxon>Eukaryota</taxon>
        <taxon>Fungi</taxon>
        <taxon>Dikarya</taxon>
        <taxon>Ascomycota</taxon>
        <taxon>Pezizomycotina</taxon>
        <taxon>Sordariomycetes</taxon>
        <taxon>Hypocreomycetidae</taxon>
        <taxon>Hypocreales</taxon>
        <taxon>Nectriaceae</taxon>
        <taxon>Fusarium</taxon>
        <taxon>Fusarium fujikuroi species complex</taxon>
    </lineage>
</organism>
<dbReference type="Proteomes" id="UP000547976">
    <property type="component" value="Unassembled WGS sequence"/>
</dbReference>
<dbReference type="EMBL" id="JAAOAV010000251">
    <property type="protein sequence ID" value="KAF5586447.1"/>
    <property type="molecule type" value="Genomic_DNA"/>
</dbReference>
<name>A0A8H5P1H8_GIBSU</name>
<proteinExistence type="predicted"/>
<dbReference type="RefSeq" id="XP_036532394.1">
    <property type="nucleotide sequence ID" value="XM_036676899.1"/>
</dbReference>
<keyword evidence="4" id="KW-1185">Reference proteome</keyword>
<feature type="compositionally biased region" description="Low complexity" evidence="1">
    <location>
        <begin position="150"/>
        <end position="165"/>
    </location>
</feature>
<dbReference type="PANTHER" id="PTHR10622:SF10">
    <property type="entry name" value="HET DOMAIN-CONTAINING PROTEIN"/>
    <property type="match status" value="1"/>
</dbReference>
<comment type="caution">
    <text evidence="3">The sequence shown here is derived from an EMBL/GenBank/DDBJ whole genome shotgun (WGS) entry which is preliminary data.</text>
</comment>
<feature type="region of interest" description="Disordered" evidence="1">
    <location>
        <begin position="132"/>
        <end position="165"/>
    </location>
</feature>
<gene>
    <name evidence="3" type="ORF">FSUBG_12140</name>
</gene>
<dbReference type="GeneID" id="59311617"/>
<dbReference type="OrthoDB" id="4360026at2759"/>
<keyword evidence="2" id="KW-0732">Signal</keyword>
<evidence type="ECO:0000256" key="2">
    <source>
        <dbReference type="SAM" id="SignalP"/>
    </source>
</evidence>
<dbReference type="PANTHER" id="PTHR10622">
    <property type="entry name" value="HET DOMAIN-CONTAINING PROTEIN"/>
    <property type="match status" value="1"/>
</dbReference>
<sequence length="1064" mass="119328">MVAIKIAAAGLLVGAATASPYYAPPSNGTHYTTEVVTAITTYCPGATTLTYGDKTYTVTSETTLTITDCPCTLSYPVKPTKPVVPHPVYTTEVITAVTTYCPEPTTLTYGNKTVTVTAPGTVTVTDCHFTTTHPASEHPYPQPTPGKPGKPGYTAPAVPGKPTTAAPVPVPTGTATYPVPQGTNPAVVTAAAGRIAPAGVLAVLVHLSYTLCLALFHRDYHPSSYNVAERMSWASARTTTREEDLAYCLLGLFDVNMPLLYGEGAKSFIRLQDQILRQEEDYSMFAWTLQQDNPIAESETSSTGFLAWSPSQFSKNSIQAQAPRHTQDQKMVDHGHAFPPPSEPELDLEKQSIEYRVLHDKDYGRMFRGQRSIVAMQSVLSDPLEFTSRGLRINLHVLFPTDLDLARIAWLSYETEDSLVCVLIERDYESARRRVYCRVKSSSLIGVPKTLLPYFRPMELYIRPSGYFTDSNKFGMNPPSSMFSSKQLQILAQVSSTTTRSLDIVLTYPSDDWMKGQTPMHESPFKALWIACTQDSQSSLFRIDIMISTDDASCTIRELSQSGSDIDEPRKGALFRACAQYKKSFVAHTDRAVKRSVRVPETVFSAVLRKMPTPHEDLVSYELQVNAWDDQEKAIRGDGVPRLLEDRDSRAALIRGIRLHYHLAMSEPVRRLRSSMPQVARARNARRIMSNDIPQRMTAEEQPHCKWHPDMATEDTYRSLASKFPDMRYQVGRACTAAGYHVLYQELDLLPEVSIAEEARESETNGGKLIYDEIMSFKHGYSIMDDCKRTIELMEYECPAYLNGNTEVRWRLAARQGITRLSNDDLLPCIEEDMHLGLEDQELDEKYGKLTDDEVKLLYSPLPRDLPTVKKTLLTQMAAHDGNIERYAQLANSGRTLTQLDQDCVIRGVLNHTMYARWWADQIKNDTVYARSVPYVWDIQQAIMARRIMLNGPSAFEDGWPPGVPMPYIIWWPLQPQPDMLSLLAIKVPEMKRQCAAAAIVYDYENVYKSLDPDPSWHLACMAPWKYLVRAPSSSESGKALERYRQYLDASAVEASILNPKSSH</sequence>
<protein>
    <submittedName>
        <fullName evidence="3">Beta transducin</fullName>
    </submittedName>
</protein>
<feature type="chain" id="PRO_5034323444" evidence="2">
    <location>
        <begin position="19"/>
        <end position="1064"/>
    </location>
</feature>
<evidence type="ECO:0000313" key="3">
    <source>
        <dbReference type="EMBL" id="KAF5586447.1"/>
    </source>
</evidence>
<evidence type="ECO:0000313" key="4">
    <source>
        <dbReference type="Proteomes" id="UP000547976"/>
    </source>
</evidence>
<evidence type="ECO:0000256" key="1">
    <source>
        <dbReference type="SAM" id="MobiDB-lite"/>
    </source>
</evidence>
<dbReference type="AlphaFoldDB" id="A0A8H5P1H8"/>